<protein>
    <submittedName>
        <fullName evidence="2">DUF5519 family protein</fullName>
    </submittedName>
</protein>
<name>A0A6M4IT03_9BACT</name>
<evidence type="ECO:0000313" key="2">
    <source>
        <dbReference type="EMBL" id="QJR36606.1"/>
    </source>
</evidence>
<dbReference type="AlphaFoldDB" id="A0A6M4IT03"/>
<dbReference type="KEGG" id="ggr:HKW67_14355"/>
<organism evidence="2 3">
    <name type="scientific">Gemmatimonas groenlandica</name>
    <dbReference type="NCBI Taxonomy" id="2732249"/>
    <lineage>
        <taxon>Bacteria</taxon>
        <taxon>Pseudomonadati</taxon>
        <taxon>Gemmatimonadota</taxon>
        <taxon>Gemmatimonadia</taxon>
        <taxon>Gemmatimonadales</taxon>
        <taxon>Gemmatimonadaceae</taxon>
        <taxon>Gemmatimonas</taxon>
    </lineage>
</organism>
<keyword evidence="3" id="KW-1185">Reference proteome</keyword>
<sequence length="131" mass="14678">MGTIDLGALVAGIVKHWDGVEVLPYRFGGVEFRVDRREIGHVHVGGVADLLMPVRLRRDLVAAGRAEPHRTQPHSGWISFRMRSEHDVPAAVKLFRLNYERLRGMERPRSVTSVVTNPTMLADRSADDMPA</sequence>
<reference evidence="2 3" key="1">
    <citation type="submission" date="2020-05" db="EMBL/GenBank/DDBJ databases">
        <title>Complete genome sequence of Gemmatimonas greenlandica TET16.</title>
        <authorList>
            <person name="Zeng Y."/>
        </authorList>
    </citation>
    <scope>NUCLEOTIDE SEQUENCE [LARGE SCALE GENOMIC DNA]</scope>
    <source>
        <strain evidence="2 3">TET16</strain>
    </source>
</reference>
<dbReference type="Pfam" id="PF17648">
    <property type="entry name" value="Luciferase"/>
    <property type="match status" value="1"/>
</dbReference>
<dbReference type="RefSeq" id="WP_171226038.1">
    <property type="nucleotide sequence ID" value="NZ_CP053085.1"/>
</dbReference>
<dbReference type="Proteomes" id="UP000500938">
    <property type="component" value="Chromosome"/>
</dbReference>
<dbReference type="InterPro" id="IPR040841">
    <property type="entry name" value="Luciferase_dom"/>
</dbReference>
<feature type="domain" description="Luciferase" evidence="1">
    <location>
        <begin position="36"/>
        <end position="97"/>
    </location>
</feature>
<evidence type="ECO:0000259" key="1">
    <source>
        <dbReference type="Pfam" id="PF17648"/>
    </source>
</evidence>
<accession>A0A6M4IT03</accession>
<evidence type="ECO:0000313" key="3">
    <source>
        <dbReference type="Proteomes" id="UP000500938"/>
    </source>
</evidence>
<proteinExistence type="predicted"/>
<gene>
    <name evidence="2" type="ORF">HKW67_14355</name>
</gene>
<dbReference type="EMBL" id="CP053085">
    <property type="protein sequence ID" value="QJR36606.1"/>
    <property type="molecule type" value="Genomic_DNA"/>
</dbReference>